<gene>
    <name evidence="3" type="ORF">K457DRAFT_270869</name>
</gene>
<protein>
    <submittedName>
        <fullName evidence="3">Uncharacterized protein</fullName>
    </submittedName>
</protein>
<dbReference type="Proteomes" id="UP000078512">
    <property type="component" value="Unassembled WGS sequence"/>
</dbReference>
<accession>A0A197K577</accession>
<evidence type="ECO:0000313" key="4">
    <source>
        <dbReference type="Proteomes" id="UP000078512"/>
    </source>
</evidence>
<dbReference type="AlphaFoldDB" id="A0A197K577"/>
<name>A0A197K577_9FUNG</name>
<feature type="region of interest" description="Disordered" evidence="1">
    <location>
        <begin position="127"/>
        <end position="154"/>
    </location>
</feature>
<organism evidence="3 4">
    <name type="scientific">Linnemannia elongata AG-77</name>
    <dbReference type="NCBI Taxonomy" id="1314771"/>
    <lineage>
        <taxon>Eukaryota</taxon>
        <taxon>Fungi</taxon>
        <taxon>Fungi incertae sedis</taxon>
        <taxon>Mucoromycota</taxon>
        <taxon>Mortierellomycotina</taxon>
        <taxon>Mortierellomycetes</taxon>
        <taxon>Mortierellales</taxon>
        <taxon>Mortierellaceae</taxon>
        <taxon>Linnemannia</taxon>
    </lineage>
</organism>
<keyword evidence="2" id="KW-0812">Transmembrane</keyword>
<evidence type="ECO:0000256" key="2">
    <source>
        <dbReference type="SAM" id="Phobius"/>
    </source>
</evidence>
<feature type="compositionally biased region" description="Basic residues" evidence="1">
    <location>
        <begin position="127"/>
        <end position="138"/>
    </location>
</feature>
<feature type="transmembrane region" description="Helical" evidence="2">
    <location>
        <begin position="6"/>
        <end position="27"/>
    </location>
</feature>
<keyword evidence="2" id="KW-0472">Membrane</keyword>
<evidence type="ECO:0000256" key="1">
    <source>
        <dbReference type="SAM" id="MobiDB-lite"/>
    </source>
</evidence>
<keyword evidence="2" id="KW-1133">Transmembrane helix</keyword>
<sequence length="154" mass="17202">MSPSFGALAPLSFPPLSVCLSVCLIGVSERSIRKHPLTSFSKALVMAAAKRNVLCFFRSCPFLPFPACLSYLSCQSPYAVKATIMQLLFCSACLSVWHYTDSPSFLPFLYLTFSNFYTVGKKERTKGKKKGLEKKRKPQHIDTHYVHTAHSRGS</sequence>
<evidence type="ECO:0000313" key="3">
    <source>
        <dbReference type="EMBL" id="OAQ32812.1"/>
    </source>
</evidence>
<keyword evidence="4" id="KW-1185">Reference proteome</keyword>
<reference evidence="3 4" key="1">
    <citation type="submission" date="2016-05" db="EMBL/GenBank/DDBJ databases">
        <title>Genome sequencing reveals origins of a unique bacterial endosymbiosis in the earliest lineages of terrestrial Fungi.</title>
        <authorList>
            <consortium name="DOE Joint Genome Institute"/>
            <person name="Uehling J."/>
            <person name="Gryganskyi A."/>
            <person name="Hameed K."/>
            <person name="Tschaplinski T."/>
            <person name="Misztal P."/>
            <person name="Wu S."/>
            <person name="Desiro A."/>
            <person name="Vande Pol N."/>
            <person name="Du Z.-Y."/>
            <person name="Zienkiewicz A."/>
            <person name="Zienkiewicz K."/>
            <person name="Morin E."/>
            <person name="Tisserant E."/>
            <person name="Splivallo R."/>
            <person name="Hainaut M."/>
            <person name="Henrissat B."/>
            <person name="Ohm R."/>
            <person name="Kuo A."/>
            <person name="Yan J."/>
            <person name="Lipzen A."/>
            <person name="Nolan M."/>
            <person name="Labutti K."/>
            <person name="Barry K."/>
            <person name="Goldstein A."/>
            <person name="Labbe J."/>
            <person name="Schadt C."/>
            <person name="Tuskan G."/>
            <person name="Grigoriev I."/>
            <person name="Martin F."/>
            <person name="Vilgalys R."/>
            <person name="Bonito G."/>
        </authorList>
    </citation>
    <scope>NUCLEOTIDE SEQUENCE [LARGE SCALE GENOMIC DNA]</scope>
    <source>
        <strain evidence="3 4">AG-77</strain>
    </source>
</reference>
<proteinExistence type="predicted"/>
<dbReference type="EMBL" id="KV442023">
    <property type="protein sequence ID" value="OAQ32812.1"/>
    <property type="molecule type" value="Genomic_DNA"/>
</dbReference>